<reference evidence="1" key="1">
    <citation type="submission" date="2021-11" db="EMBL/GenBank/DDBJ databases">
        <title>The TAILOR 12: Case summaries of 12 patient that have undergone phage therapy for multidrug-resistant infections.</title>
        <authorList>
            <person name="Green S."/>
            <person name="Terwilliger A."/>
            <person name="Clark J."/>
            <person name="Salazar K."/>
            <person name="Maresso A."/>
        </authorList>
    </citation>
    <scope>NUCLEOTIDE SEQUENCE</scope>
</reference>
<proteinExistence type="predicted"/>
<organism evidence="1 2">
    <name type="scientific">Klebsiella phage 6937</name>
    <dbReference type="NCBI Taxonomy" id="2912294"/>
    <lineage>
        <taxon>Viruses</taxon>
        <taxon>Duplodnaviria</taxon>
        <taxon>Heunggongvirae</taxon>
        <taxon>Uroviricota</taxon>
        <taxon>Caudoviricetes</taxon>
        <taxon>Autographivirales</taxon>
        <taxon>Autonotataviridae</taxon>
        <taxon>Melnykvirinae</taxon>
        <taxon>Cullenvirus</taxon>
        <taxon>Cullenvirus 6937</taxon>
    </lineage>
</organism>
<keyword evidence="2" id="KW-1185">Reference proteome</keyword>
<accession>A0A9E7M7Z7</accession>
<protein>
    <submittedName>
        <fullName evidence="1">Uncharacterized protein</fullName>
    </submittedName>
</protein>
<gene>
    <name evidence="1" type="ORF">6937_0021</name>
</gene>
<dbReference type="Proteomes" id="UP001055992">
    <property type="component" value="Segment"/>
</dbReference>
<sequence length="157" mass="17378">MTKRTVKFDISVSGSAVVDIDHLLSVLKSVQNEWAQYLLEVYHSEGEDALAATYVRQAYSGGLNTQLRDWAGSSGPDIEHGGKAKFAPPRCTTEIKPKRVLYARDVAIGGRYKFDSPDFDGYYEGVFTRNGERSSVTAEGGHVPWEGHETWPIVLVV</sequence>
<evidence type="ECO:0000313" key="2">
    <source>
        <dbReference type="Proteomes" id="UP001055992"/>
    </source>
</evidence>
<evidence type="ECO:0000313" key="1">
    <source>
        <dbReference type="EMBL" id="URY99152.1"/>
    </source>
</evidence>
<dbReference type="EMBL" id="OL362270">
    <property type="protein sequence ID" value="URY99152.1"/>
    <property type="molecule type" value="Genomic_DNA"/>
</dbReference>
<name>A0A9E7M7Z7_9CAUD</name>